<gene>
    <name evidence="1" type="ORF">L3Q82_019267</name>
</gene>
<proteinExistence type="predicted"/>
<evidence type="ECO:0000313" key="1">
    <source>
        <dbReference type="EMBL" id="KAI3353224.1"/>
    </source>
</evidence>
<dbReference type="EMBL" id="CM041553">
    <property type="protein sequence ID" value="KAI3353224.1"/>
    <property type="molecule type" value="Genomic_DNA"/>
</dbReference>
<organism evidence="1 2">
    <name type="scientific">Scortum barcoo</name>
    <name type="common">barcoo grunter</name>
    <dbReference type="NCBI Taxonomy" id="214431"/>
    <lineage>
        <taxon>Eukaryota</taxon>
        <taxon>Metazoa</taxon>
        <taxon>Chordata</taxon>
        <taxon>Craniata</taxon>
        <taxon>Vertebrata</taxon>
        <taxon>Euteleostomi</taxon>
        <taxon>Actinopterygii</taxon>
        <taxon>Neopterygii</taxon>
        <taxon>Teleostei</taxon>
        <taxon>Neoteleostei</taxon>
        <taxon>Acanthomorphata</taxon>
        <taxon>Eupercaria</taxon>
        <taxon>Centrarchiformes</taxon>
        <taxon>Terapontoidei</taxon>
        <taxon>Terapontidae</taxon>
        <taxon>Scortum</taxon>
    </lineage>
</organism>
<sequence length="362" mass="38887">ILANQMEKLQDLSQSELQELLDNPERVESMALESDEIQNIQLEREMALASNRSLAEQNLDMKPRLESQKEVLVERYSKLEAVRETYTQHCALRDGMVGQVSPEALFSRLQTEGSKTESESEALADEFLEGSLPLDSFLDRFLSLRSLAHRRRVRIEKLQEILRQRSEGNANALTSSAGISQDPAATPLPWNQTTTTTTTNQQQPNSTPQSSSYQNASQPTSSSSGGSSGLPYSPYPAAPPNPSPVAAAGSGPTNPPSQFPPYPVSGSPFSPAGSYSGPRPAFGPPASGACPYPAQPSFPAPHPGSAFGQYTPSHPPSGPTPYPASYSYGGYSYPAGPAYSNSQSPTGRPIYRPGYGCPQPYS</sequence>
<comment type="caution">
    <text evidence="1">The sequence shown here is derived from an EMBL/GenBank/DDBJ whole genome shotgun (WGS) entry which is preliminary data.</text>
</comment>
<feature type="non-terminal residue" evidence="1">
    <location>
        <position position="1"/>
    </location>
</feature>
<protein>
    <submittedName>
        <fullName evidence="1">Uncharacterized protein</fullName>
    </submittedName>
</protein>
<dbReference type="Proteomes" id="UP000831701">
    <property type="component" value="Chromosome 23"/>
</dbReference>
<accession>A0ACB8VCD7</accession>
<name>A0ACB8VCD7_9TELE</name>
<keyword evidence="2" id="KW-1185">Reference proteome</keyword>
<reference evidence="1" key="1">
    <citation type="submission" date="2022-04" db="EMBL/GenBank/DDBJ databases">
        <title>Jade perch genome.</title>
        <authorList>
            <person name="Chao B."/>
        </authorList>
    </citation>
    <scope>NUCLEOTIDE SEQUENCE</scope>
    <source>
        <strain evidence="1">CB-2022</strain>
    </source>
</reference>
<evidence type="ECO:0000313" key="2">
    <source>
        <dbReference type="Proteomes" id="UP000831701"/>
    </source>
</evidence>